<sequence length="691" mass="81437">MEQTVDIVKLIEQNPITRLSANNQGKFANKIKSKFTGQDKQLFFASVFCYLNYDCKNDFIINLDDIWKWIGFTRKGHAKRLLIKLFVKDVDYKILFPHLDNKNLENQDLENQDLENQDLENQDLENQDLDDQDFDENIENENLDDKNTEMELQKKVKYGGYNKEKILISINSFKKLCLRANTSRSEEIHDYYILLEEILCQTIDEEMIELRNKLSTSNEKLLLKDSQHNKELKMKKHNTLIELLRTKRCVYLYEIKENDLIKIGSSGEVDHRGKRLTDVYGGSFFLEIFECQHFREIEANILKDKTIMQHLYRQPIKHDGSVSFEVVKLTEDFTYTDLITIVKKHVETDNKLFISPEQLLEKQKFDIESQIELRKLDIEKRKIDMEIQKLDMERQKSEYNFLLSLANNEKYSNVILEKIKEFSSTQHKLTKNKEFELDENEMNLIEIKPIETMKFESTEPVKTIPESTLIAIESVNKNAKSAQGRKIQKIDPKDITKVIKVYDSMIYLLRCPEHETYKRFNIIDAADNNTIYQGYRWCFVEKGDDPNVSKAKPTVEKEEYKIDVILQLNETKTKVIKFYTTKVSLLTELGITKIRLNKIIDEKIKHNNSYYIYRKDCPEALLKDIDYCPTTRTIKTATAKRIQQINPITGSKVIFNGFEELQLKIGIKRETIQKTIKNNTLYGGNIYQYCE</sequence>
<organism evidence="1">
    <name type="scientific">Bodo saltans virus</name>
    <dbReference type="NCBI Taxonomy" id="2024608"/>
    <lineage>
        <taxon>Viruses</taxon>
        <taxon>Varidnaviria</taxon>
        <taxon>Bamfordvirae</taxon>
        <taxon>Nucleocytoviricota</taxon>
        <taxon>Megaviricetes</taxon>
        <taxon>Imitervirales</taxon>
        <taxon>Mimiviridae</taxon>
        <taxon>Klosneuvirinae</taxon>
        <taxon>Theiavirus</taxon>
        <taxon>Theiavirus salishense</taxon>
    </lineage>
</organism>
<evidence type="ECO:0000313" key="2">
    <source>
        <dbReference type="Proteomes" id="UP000240325"/>
    </source>
</evidence>
<protein>
    <submittedName>
        <fullName evidence="1">Glycosyltransferase</fullName>
    </submittedName>
</protein>
<gene>
    <name evidence="1" type="ORF">BMW23_0697</name>
</gene>
<keyword evidence="2" id="KW-1185">Reference proteome</keyword>
<reference evidence="1" key="1">
    <citation type="journal article" date="2017" name="Elife">
        <title>The kinetoplastid-infecting Bodo saltans virus (BsV), a window into the most abundant giant viruses in the sea.</title>
        <authorList>
            <person name="Deeg C.M."/>
            <person name="Chow C.-E.T."/>
            <person name="Suttle C.A."/>
        </authorList>
    </citation>
    <scope>NUCLEOTIDE SEQUENCE</scope>
    <source>
        <strain evidence="1">NG1</strain>
    </source>
</reference>
<accession>A0A2H4UUZ1</accession>
<proteinExistence type="predicted"/>
<dbReference type="EMBL" id="MF782455">
    <property type="protein sequence ID" value="ATZ80743.1"/>
    <property type="molecule type" value="Genomic_DNA"/>
</dbReference>
<dbReference type="Proteomes" id="UP000240325">
    <property type="component" value="Segment"/>
</dbReference>
<name>A0A2H4UUZ1_9VIRU</name>
<evidence type="ECO:0000313" key="1">
    <source>
        <dbReference type="EMBL" id="ATZ80743.1"/>
    </source>
</evidence>